<dbReference type="Proteomes" id="UP000002149">
    <property type="component" value="Chromosome 3"/>
</dbReference>
<evidence type="ECO:0000256" key="6">
    <source>
        <dbReference type="ARBA" id="ARBA00030245"/>
    </source>
</evidence>
<dbReference type="EMBL" id="AE017343">
    <property type="protein sequence ID" value="AAW42332.1"/>
    <property type="molecule type" value="Genomic_DNA"/>
</dbReference>
<dbReference type="GO" id="GO:0006413">
    <property type="term" value="P:translational initiation"/>
    <property type="evidence" value="ECO:0000318"/>
    <property type="project" value="GO_Central"/>
</dbReference>
<dbReference type="PaxDb" id="214684-Q5KKF3"/>
<dbReference type="GO" id="GO:0006417">
    <property type="term" value="P:regulation of translation"/>
    <property type="evidence" value="ECO:0007669"/>
    <property type="project" value="UniProtKB-KW"/>
</dbReference>
<dbReference type="FunCoup" id="Q5KKF3">
    <property type="interactions" value="363"/>
</dbReference>
<dbReference type="AlphaFoldDB" id="Q5KKF3"/>
<dbReference type="Pfam" id="PF01652">
    <property type="entry name" value="IF4E"/>
    <property type="match status" value="1"/>
</dbReference>
<accession>Q5KKF3</accession>
<evidence type="ECO:0000256" key="3">
    <source>
        <dbReference type="ARBA" id="ARBA00022845"/>
    </source>
</evidence>
<keyword evidence="3" id="KW-0810">Translation regulation</keyword>
<keyword evidence="4 9" id="KW-0694">RNA-binding</keyword>
<dbReference type="GO" id="GO:0016281">
    <property type="term" value="C:eukaryotic translation initiation factor 4F complex"/>
    <property type="evidence" value="ECO:0000318"/>
    <property type="project" value="GO_Central"/>
</dbReference>
<reference evidence="11 12" key="1">
    <citation type="journal article" date="2005" name="Science">
        <title>The genome of the basidiomycetous yeast and human pathogen Cryptococcus neoformans.</title>
        <authorList>
            <person name="Loftus B.J."/>
            <person name="Fung E."/>
            <person name="Roncaglia P."/>
            <person name="Rowley D."/>
            <person name="Amedeo P."/>
            <person name="Bruno D."/>
            <person name="Vamathevan J."/>
            <person name="Miranda M."/>
            <person name="Anderson I.J."/>
            <person name="Fraser J.A."/>
            <person name="Allen J.E."/>
            <person name="Bosdet I.E."/>
            <person name="Brent M.R."/>
            <person name="Chiu R."/>
            <person name="Doering T.L."/>
            <person name="Donlin M.J."/>
            <person name="D'Souza C.A."/>
            <person name="Fox D.S."/>
            <person name="Grinberg V."/>
            <person name="Fu J."/>
            <person name="Fukushima M."/>
            <person name="Haas B.J."/>
            <person name="Huang J.C."/>
            <person name="Janbon G."/>
            <person name="Jones S.J."/>
            <person name="Koo H.L."/>
            <person name="Krzywinski M.I."/>
            <person name="Kwon-Chung J.K."/>
            <person name="Lengeler K.B."/>
            <person name="Maiti R."/>
            <person name="Marra M.A."/>
            <person name="Marra R.E."/>
            <person name="Mathewson C.A."/>
            <person name="Mitchell T.G."/>
            <person name="Pertea M."/>
            <person name="Riggs F.R."/>
            <person name="Salzberg S.L."/>
            <person name="Schein J.E."/>
            <person name="Shvartsbeyn A."/>
            <person name="Shin H."/>
            <person name="Shumway M."/>
            <person name="Specht C.A."/>
            <person name="Suh B.B."/>
            <person name="Tenney A."/>
            <person name="Utterback T.R."/>
            <person name="Wickes B.L."/>
            <person name="Wortman J.R."/>
            <person name="Wye N.H."/>
            <person name="Kronstad J.W."/>
            <person name="Lodge J.K."/>
            <person name="Heitman J."/>
            <person name="Davis R.W."/>
            <person name="Fraser C.M."/>
            <person name="Hyman R.W."/>
        </authorList>
    </citation>
    <scope>NUCLEOTIDE SEQUENCE [LARGE SCALE GENOMIC DNA]</scope>
    <source>
        <strain evidence="12">JEC21 / ATCC MYA-565</strain>
    </source>
</reference>
<evidence type="ECO:0000256" key="2">
    <source>
        <dbReference type="ARBA" id="ARBA00022540"/>
    </source>
</evidence>
<proteinExistence type="inferred from homology"/>
<dbReference type="GeneID" id="3256729"/>
<dbReference type="PANTHER" id="PTHR11960">
    <property type="entry name" value="EUKARYOTIC TRANSLATION INITIATION FACTOR 4E RELATED"/>
    <property type="match status" value="1"/>
</dbReference>
<evidence type="ECO:0000256" key="9">
    <source>
        <dbReference type="RuleBase" id="RU004374"/>
    </source>
</evidence>
<dbReference type="InParanoid" id="Q5KKF3"/>
<dbReference type="Gene3D" id="3.30.760.10">
    <property type="entry name" value="RNA Cap, Translation Initiation Factor Eif4e"/>
    <property type="match status" value="1"/>
</dbReference>
<evidence type="ECO:0000256" key="4">
    <source>
        <dbReference type="ARBA" id="ARBA00022884"/>
    </source>
</evidence>
<name>Q5KKF3_CRYD1</name>
<evidence type="ECO:0000256" key="1">
    <source>
        <dbReference type="ARBA" id="ARBA00009860"/>
    </source>
</evidence>
<dbReference type="InterPro" id="IPR001040">
    <property type="entry name" value="TIF_eIF_4E"/>
</dbReference>
<keyword evidence="5 9" id="KW-0648">Protein biosynthesis</keyword>
<dbReference type="InterPro" id="IPR023398">
    <property type="entry name" value="TIF_eIF4e-like"/>
</dbReference>
<evidence type="ECO:0000256" key="5">
    <source>
        <dbReference type="ARBA" id="ARBA00022917"/>
    </source>
</evidence>
<dbReference type="OrthoDB" id="590761at2759"/>
<dbReference type="RefSeq" id="XP_569639.1">
    <property type="nucleotide sequence ID" value="XM_569639.2"/>
</dbReference>
<dbReference type="SUPFAM" id="SSF55418">
    <property type="entry name" value="eIF4e-like"/>
    <property type="match status" value="1"/>
</dbReference>
<protein>
    <recommendedName>
        <fullName evidence="8">Eukaryotic translation initiation factor 4E</fullName>
    </recommendedName>
    <alternativeName>
        <fullName evidence="7">eIF-4F 25 kDa subunit</fullName>
    </alternativeName>
    <alternativeName>
        <fullName evidence="6">mRNA cap-binding protein</fullName>
    </alternativeName>
</protein>
<evidence type="ECO:0000256" key="10">
    <source>
        <dbReference type="SAM" id="MobiDB-lite"/>
    </source>
</evidence>
<organism evidence="11 12">
    <name type="scientific">Cryptococcus deneoformans (strain JEC21 / ATCC MYA-565)</name>
    <name type="common">Cryptococcus neoformans var. neoformans serotype D</name>
    <dbReference type="NCBI Taxonomy" id="214684"/>
    <lineage>
        <taxon>Eukaryota</taxon>
        <taxon>Fungi</taxon>
        <taxon>Dikarya</taxon>
        <taxon>Basidiomycota</taxon>
        <taxon>Agaricomycotina</taxon>
        <taxon>Tremellomycetes</taxon>
        <taxon>Tremellales</taxon>
        <taxon>Cryptococcaceae</taxon>
        <taxon>Cryptococcus</taxon>
        <taxon>Cryptococcus neoformans species complex</taxon>
    </lineage>
</organism>
<keyword evidence="12" id="KW-1185">Reference proteome</keyword>
<dbReference type="GO" id="GO:0003743">
    <property type="term" value="F:translation initiation factor activity"/>
    <property type="evidence" value="ECO:0000318"/>
    <property type="project" value="GO_Central"/>
</dbReference>
<evidence type="ECO:0000313" key="11">
    <source>
        <dbReference type="EMBL" id="AAW42332.1"/>
    </source>
</evidence>
<dbReference type="PANTHER" id="PTHR11960:SF8">
    <property type="entry name" value="EUKARYOTIC TRANSLATION INITIATION FACTOR 4E1-RELATED"/>
    <property type="match status" value="1"/>
</dbReference>
<sequence>MTSTAIPPAAVAANNNTLNSALAAEQISSPASPVDKPVDEKKQLEEGEIEENPSEGDSQTKTIFDDASKFNVKHPLFSTWTLYFDSPQSKSLPKTPQTTPAMPQGSHGWMADIRKVVSFDSVEEFWGLYNNIIPPSQLPGKANYYLFKNGIIPAWEDPQNKNGGKWSIQVPKNSESKSSIDRMWLYTMLAAIGETFETASTDSENAPSPTQSDLITGVIVSPRPAFYRISIWTREASDVNVLDTDAIKARLLNIGKHFKTSVLGYELEQKLTEGGFQTELTFDAHKDSEKKVNKNKFTV</sequence>
<comment type="similarity">
    <text evidence="1 9">Belongs to the eukaryotic initiation factor 4E family.</text>
</comment>
<dbReference type="STRING" id="214684.Q5KKF3"/>
<keyword evidence="2 9" id="KW-0396">Initiation factor</keyword>
<dbReference type="GO" id="GO:0000340">
    <property type="term" value="F:RNA 7-methylguanosine cap binding"/>
    <property type="evidence" value="ECO:0000318"/>
    <property type="project" value="GO_Central"/>
</dbReference>
<dbReference type="VEuPathDB" id="FungiDB:CNC03200"/>
<dbReference type="HOGENOM" id="CLU_043552_2_0_1"/>
<feature type="region of interest" description="Disordered" evidence="10">
    <location>
        <begin position="23"/>
        <end position="61"/>
    </location>
</feature>
<dbReference type="eggNOG" id="KOG1670">
    <property type="taxonomic scope" value="Eukaryota"/>
</dbReference>
<dbReference type="KEGG" id="cne:CNC03200"/>
<feature type="compositionally biased region" description="Basic and acidic residues" evidence="10">
    <location>
        <begin position="36"/>
        <end position="45"/>
    </location>
</feature>
<evidence type="ECO:0000256" key="8">
    <source>
        <dbReference type="ARBA" id="ARBA00039255"/>
    </source>
</evidence>
<evidence type="ECO:0000313" key="12">
    <source>
        <dbReference type="Proteomes" id="UP000002149"/>
    </source>
</evidence>
<dbReference type="FunFam" id="3.30.760.10:FF:000011">
    <property type="entry name" value="Eukaryotic translation initiation factor 4E"/>
    <property type="match status" value="1"/>
</dbReference>
<evidence type="ECO:0000256" key="7">
    <source>
        <dbReference type="ARBA" id="ARBA00032656"/>
    </source>
</evidence>
<dbReference type="OMA" id="MSARANF"/>
<gene>
    <name evidence="11" type="ordered locus">CNC03200</name>
</gene>